<dbReference type="InterPro" id="IPR000330">
    <property type="entry name" value="SNF2_N"/>
</dbReference>
<keyword evidence="3" id="KW-0547">Nucleotide-binding</keyword>
<dbReference type="InterPro" id="IPR027417">
    <property type="entry name" value="P-loop_NTPase"/>
</dbReference>
<dbReference type="AlphaFoldDB" id="A0A6L9EFZ9"/>
<dbReference type="GO" id="GO:0016787">
    <property type="term" value="F:hydrolase activity"/>
    <property type="evidence" value="ECO:0007669"/>
    <property type="project" value="UniProtKB-KW"/>
</dbReference>
<sequence length="626" mass="72318">MKISICSNIVVIQDFIELEGHQLGNIEYMGFFRNGDGDYVSSGKDNHSLIVEITDYLDNENIIYELCPKCLNIVDEHKEHDKDFRILKERALNFKNGSFDVEEYHMFIQSLSGILLRPLKAHQVKAAYHLYIIKNGANFSVPGSGKTSVVLSVYAKLKDEGKVNTLFVVGPLASFGPWRSEFEMVLGKVPDSKVLAGGSREKRQLNYFDTTENSSELYLTSFQTLLFDLDNVKHLFDQNGIDVFLVIDEAHYIKRIEGQWANAVLSLSSLTKYRCVLTGTPMPKSFMDSFNLFDFLWPYKSPIDEDAKIRIQNLENNGLYEEAGAIIKDKINPLFYRVRKSELGLEEQVFFPPIMVDMNPYERKIYKAIKNRIEDYSRTDYIDNIEFVSKLYRGRMIRLRQAASNTALISSSIEDYEEDILEDRSELKQIVFQYENIEIPAKILKLIDLVKGFQRDRKKVVIWSNFIGTLRLIEKHLLSNSMRCKIIYGGTPIEKESETIVNSREQIRNEFVDENSGLDILIANPAACAESISLHKTCQDAIYYDLSYNCAQYLQSLDRIHRVGGSELKKSNYYFLQYRSTIDIDIFDNLNRKAEKMYSIIEEEFGIYSLDMTTGDEDLEAYNRLF</sequence>
<dbReference type="InterPro" id="IPR001650">
    <property type="entry name" value="Helicase_C-like"/>
</dbReference>
<evidence type="ECO:0000313" key="4">
    <source>
        <dbReference type="Proteomes" id="UP000475249"/>
    </source>
</evidence>
<dbReference type="InterPro" id="IPR014001">
    <property type="entry name" value="Helicase_ATP-bd"/>
</dbReference>
<dbReference type="SUPFAM" id="SSF52540">
    <property type="entry name" value="P-loop containing nucleoside triphosphate hydrolases"/>
    <property type="match status" value="2"/>
</dbReference>
<accession>A0A6L9EFZ9</accession>
<evidence type="ECO:0000256" key="1">
    <source>
        <dbReference type="ARBA" id="ARBA00022801"/>
    </source>
</evidence>
<proteinExistence type="predicted"/>
<name>A0A6L9EFZ9_9FLAO</name>
<gene>
    <name evidence="3" type="ORF">GTQ38_16925</name>
</gene>
<comment type="caution">
    <text evidence="3">The sequence shown here is derived from an EMBL/GenBank/DDBJ whole genome shotgun (WGS) entry which is preliminary data.</text>
</comment>
<evidence type="ECO:0000259" key="2">
    <source>
        <dbReference type="SMART" id="SM00487"/>
    </source>
</evidence>
<dbReference type="CDD" id="cd18793">
    <property type="entry name" value="SF2_C_SNF"/>
    <property type="match status" value="1"/>
</dbReference>
<dbReference type="SMART" id="SM00487">
    <property type="entry name" value="DEXDc"/>
    <property type="match status" value="1"/>
</dbReference>
<dbReference type="GO" id="GO:0004386">
    <property type="term" value="F:helicase activity"/>
    <property type="evidence" value="ECO:0007669"/>
    <property type="project" value="UniProtKB-KW"/>
</dbReference>
<dbReference type="Gene3D" id="3.40.50.10810">
    <property type="entry name" value="Tandem AAA-ATPase domain"/>
    <property type="match status" value="1"/>
</dbReference>
<dbReference type="Pfam" id="PF00271">
    <property type="entry name" value="Helicase_C"/>
    <property type="match status" value="1"/>
</dbReference>
<feature type="domain" description="Helicase ATP-binding" evidence="2">
    <location>
        <begin position="115"/>
        <end position="306"/>
    </location>
</feature>
<protein>
    <submittedName>
        <fullName evidence="3">DEAD/DEAH box helicase family protein</fullName>
    </submittedName>
</protein>
<keyword evidence="4" id="KW-1185">Reference proteome</keyword>
<dbReference type="PANTHER" id="PTHR10799">
    <property type="entry name" value="SNF2/RAD54 HELICASE FAMILY"/>
    <property type="match status" value="1"/>
</dbReference>
<dbReference type="Gene3D" id="3.40.50.300">
    <property type="entry name" value="P-loop containing nucleotide triphosphate hydrolases"/>
    <property type="match status" value="1"/>
</dbReference>
<dbReference type="EMBL" id="WXYO01000007">
    <property type="protein sequence ID" value="NAS13700.1"/>
    <property type="molecule type" value="Genomic_DNA"/>
</dbReference>
<dbReference type="InterPro" id="IPR038718">
    <property type="entry name" value="SNF2-like_sf"/>
</dbReference>
<organism evidence="3 4">
    <name type="scientific">Poritiphilus flavus</name>
    <dbReference type="NCBI Taxonomy" id="2697053"/>
    <lineage>
        <taxon>Bacteria</taxon>
        <taxon>Pseudomonadati</taxon>
        <taxon>Bacteroidota</taxon>
        <taxon>Flavobacteriia</taxon>
        <taxon>Flavobacteriales</taxon>
        <taxon>Flavobacteriaceae</taxon>
        <taxon>Poritiphilus</taxon>
    </lineage>
</organism>
<keyword evidence="3" id="KW-0347">Helicase</keyword>
<reference evidence="3 4" key="1">
    <citation type="submission" date="2020-01" db="EMBL/GenBank/DDBJ databases">
        <title>Bacteria diversity of Porities sp.</title>
        <authorList>
            <person name="Wang G."/>
        </authorList>
    </citation>
    <scope>NUCLEOTIDE SEQUENCE [LARGE SCALE GENOMIC DNA]</scope>
    <source>
        <strain evidence="3 4">R33</strain>
    </source>
</reference>
<keyword evidence="3" id="KW-0067">ATP-binding</keyword>
<keyword evidence="1" id="KW-0378">Hydrolase</keyword>
<evidence type="ECO:0000313" key="3">
    <source>
        <dbReference type="EMBL" id="NAS13700.1"/>
    </source>
</evidence>
<dbReference type="Pfam" id="PF00176">
    <property type="entry name" value="SNF2-rel_dom"/>
    <property type="match status" value="1"/>
</dbReference>
<dbReference type="InterPro" id="IPR049730">
    <property type="entry name" value="SNF2/RAD54-like_C"/>
</dbReference>
<dbReference type="GO" id="GO:0005524">
    <property type="term" value="F:ATP binding"/>
    <property type="evidence" value="ECO:0007669"/>
    <property type="project" value="InterPro"/>
</dbReference>
<dbReference type="Proteomes" id="UP000475249">
    <property type="component" value="Unassembled WGS sequence"/>
</dbReference>
<dbReference type="RefSeq" id="WP_161436728.1">
    <property type="nucleotide sequence ID" value="NZ_WXYO01000007.1"/>
</dbReference>